<organism evidence="1 2">
    <name type="scientific">Trichinella murrelli</name>
    <dbReference type="NCBI Taxonomy" id="144512"/>
    <lineage>
        <taxon>Eukaryota</taxon>
        <taxon>Metazoa</taxon>
        <taxon>Ecdysozoa</taxon>
        <taxon>Nematoda</taxon>
        <taxon>Enoplea</taxon>
        <taxon>Dorylaimia</taxon>
        <taxon>Trichinellida</taxon>
        <taxon>Trichinellidae</taxon>
        <taxon>Trichinella</taxon>
    </lineage>
</organism>
<evidence type="ECO:0000313" key="1">
    <source>
        <dbReference type="EMBL" id="KRX31471.1"/>
    </source>
</evidence>
<protein>
    <submittedName>
        <fullName evidence="1">Uncharacterized protein</fullName>
    </submittedName>
</protein>
<gene>
    <name evidence="1" type="ORF">T05_1349</name>
</gene>
<proteinExistence type="predicted"/>
<dbReference type="EMBL" id="JYDJ01001753">
    <property type="protein sequence ID" value="KRX31471.1"/>
    <property type="molecule type" value="Genomic_DNA"/>
</dbReference>
<name>A0A0V0SWX0_9BILA</name>
<keyword evidence="2" id="KW-1185">Reference proteome</keyword>
<evidence type="ECO:0000313" key="2">
    <source>
        <dbReference type="Proteomes" id="UP000055048"/>
    </source>
</evidence>
<sequence>MNVTANTQIKATIGIADGHKANRWYYYGMVCYGMADMESVKKLIEAEVVVGIVIEEAVYVVLFV</sequence>
<dbReference type="AlphaFoldDB" id="A0A0V0SWX0"/>
<reference evidence="1 2" key="1">
    <citation type="submission" date="2015-01" db="EMBL/GenBank/DDBJ databases">
        <title>Evolution of Trichinella species and genotypes.</title>
        <authorList>
            <person name="Korhonen P.K."/>
            <person name="Edoardo P."/>
            <person name="Giuseppe L.R."/>
            <person name="Gasser R.B."/>
        </authorList>
    </citation>
    <scope>NUCLEOTIDE SEQUENCE [LARGE SCALE GENOMIC DNA]</scope>
    <source>
        <strain evidence="1">ISS417</strain>
    </source>
</reference>
<comment type="caution">
    <text evidence="1">The sequence shown here is derived from an EMBL/GenBank/DDBJ whole genome shotgun (WGS) entry which is preliminary data.</text>
</comment>
<accession>A0A0V0SWX0</accession>
<dbReference type="Proteomes" id="UP000055048">
    <property type="component" value="Unassembled WGS sequence"/>
</dbReference>